<evidence type="ECO:0000313" key="2">
    <source>
        <dbReference type="Proteomes" id="UP000179243"/>
    </source>
</evidence>
<dbReference type="AlphaFoldDB" id="A0A1F7F378"/>
<dbReference type="EMBL" id="MFYX01000133">
    <property type="protein sequence ID" value="OGK01091.1"/>
    <property type="molecule type" value="Genomic_DNA"/>
</dbReference>
<protein>
    <submittedName>
        <fullName evidence="1">Uncharacterized protein</fullName>
    </submittedName>
</protein>
<dbReference type="Proteomes" id="UP000179243">
    <property type="component" value="Unassembled WGS sequence"/>
</dbReference>
<sequence length="91" mass="9893">MLTPGAGMFYTDHPIAGTLASVPDIVTLFYAATAQGEEAMGLIVLVPAIILERLIMVPVSCLVVKHYNIKHGPSSISIQYQENGINLTYRF</sequence>
<reference evidence="1 2" key="1">
    <citation type="journal article" date="2016" name="Nat. Commun.">
        <title>Thousands of microbial genomes shed light on interconnected biogeochemical processes in an aquifer system.</title>
        <authorList>
            <person name="Anantharaman K."/>
            <person name="Brown C.T."/>
            <person name="Hug L.A."/>
            <person name="Sharon I."/>
            <person name="Castelle C.J."/>
            <person name="Probst A.J."/>
            <person name="Thomas B.C."/>
            <person name="Singh A."/>
            <person name="Wilkins M.J."/>
            <person name="Karaoz U."/>
            <person name="Brodie E.L."/>
            <person name="Williams K.H."/>
            <person name="Hubbard S.S."/>
            <person name="Banfield J.F."/>
        </authorList>
    </citation>
    <scope>NUCLEOTIDE SEQUENCE [LARGE SCALE GENOMIC DNA]</scope>
</reference>
<accession>A0A1F7F378</accession>
<proteinExistence type="predicted"/>
<evidence type="ECO:0000313" key="1">
    <source>
        <dbReference type="EMBL" id="OGK01091.1"/>
    </source>
</evidence>
<name>A0A1F7F378_UNCRA</name>
<organism evidence="1 2">
    <name type="scientific">Candidatus Raymondbacteria bacterium RIFOXYD12_FULL_49_13</name>
    <dbReference type="NCBI Taxonomy" id="1817890"/>
    <lineage>
        <taxon>Bacteria</taxon>
        <taxon>Raymondiibacteriota</taxon>
    </lineage>
</organism>
<comment type="caution">
    <text evidence="1">The sequence shown here is derived from an EMBL/GenBank/DDBJ whole genome shotgun (WGS) entry which is preliminary data.</text>
</comment>
<gene>
    <name evidence="1" type="ORF">A2519_20250</name>
</gene>